<feature type="compositionally biased region" description="Polar residues" evidence="1">
    <location>
        <begin position="193"/>
        <end position="203"/>
    </location>
</feature>
<dbReference type="PANTHER" id="PTHR13309">
    <property type="entry name" value="NUCLEAR FRAGILE X MENTAL RETARDATION PROTEIN INTERACTING PROTEIN 1"/>
    <property type="match status" value="1"/>
</dbReference>
<dbReference type="Pfam" id="PF10453">
    <property type="entry name" value="NUFIP1"/>
    <property type="match status" value="1"/>
</dbReference>
<protein>
    <recommendedName>
        <fullName evidence="2">FMR1-interacting protein 1 conserved domain-containing protein</fullName>
    </recommendedName>
</protein>
<dbReference type="EMBL" id="SRMA01027388">
    <property type="protein sequence ID" value="TRY54021.1"/>
    <property type="molecule type" value="Genomic_DNA"/>
</dbReference>
<name>A0A553MLG3_9TELE</name>
<feature type="region of interest" description="Disordered" evidence="1">
    <location>
        <begin position="89"/>
        <end position="137"/>
    </location>
</feature>
<evidence type="ECO:0000256" key="1">
    <source>
        <dbReference type="SAM" id="MobiDB-lite"/>
    </source>
</evidence>
<feature type="domain" description="FMR1-interacting protein 1 conserved" evidence="2">
    <location>
        <begin position="35"/>
        <end position="84"/>
    </location>
</feature>
<comment type="caution">
    <text evidence="3">The sequence shown here is derived from an EMBL/GenBank/DDBJ whole genome shotgun (WGS) entry which is preliminary data.</text>
</comment>
<gene>
    <name evidence="3" type="ORF">DNTS_003501</name>
</gene>
<feature type="compositionally biased region" description="Basic and acidic residues" evidence="1">
    <location>
        <begin position="161"/>
        <end position="177"/>
    </location>
</feature>
<feature type="compositionally biased region" description="Basic and acidic residues" evidence="1">
    <location>
        <begin position="120"/>
        <end position="132"/>
    </location>
</feature>
<reference evidence="3" key="2">
    <citation type="submission" date="2019-04" db="EMBL/GenBank/DDBJ databases">
        <authorList>
            <person name="Kadobianskyi M."/>
            <person name="Schulze L."/>
            <person name="Schuelke M."/>
            <person name="Judkewitz B."/>
        </authorList>
    </citation>
    <scope>NUCLEOTIDE SEQUENCE</scope>
    <source>
        <strain evidence="3">Bolton</strain>
        <tissue evidence="3">Whole-body</tissue>
    </source>
</reference>
<dbReference type="GO" id="GO:0005634">
    <property type="term" value="C:nucleus"/>
    <property type="evidence" value="ECO:0007669"/>
    <property type="project" value="TreeGrafter"/>
</dbReference>
<dbReference type="OrthoDB" id="273070at2759"/>
<dbReference type="InterPro" id="IPR039136">
    <property type="entry name" value="NUFIP1-like"/>
</dbReference>
<sequence>MKRDEGVLGSKGAYGAQVQLHTPAVNMMMLFSVSATHGPGAKKIKLDTDEEIRRWREERRRNYPTLRTVEQKQKLQELKEQRGDVLRTQQFGRFRLPAAPPRVLQRSADGDGDPLAALDSGEHGSDPEEHQQTGDTVAPRSITSALGALMASYSSSGESDGEQHGDSRAPPHREQKRSPSLPDPLLYGAGRLLSQSRPPQCSQKPPARGRSAPFKPAEAFRQRHTLLEMLLAPEIRRERNVVLQCVRFIVQHGFFHSGADAEIGQSERS</sequence>
<dbReference type="InterPro" id="IPR019496">
    <property type="entry name" value="NUFIP1_cons_dom"/>
</dbReference>
<dbReference type="AlphaFoldDB" id="A0A553MLG3"/>
<evidence type="ECO:0000259" key="2">
    <source>
        <dbReference type="Pfam" id="PF10453"/>
    </source>
</evidence>
<dbReference type="STRING" id="623744.A0A553MLG3"/>
<evidence type="ECO:0000313" key="4">
    <source>
        <dbReference type="Proteomes" id="UP000316079"/>
    </source>
</evidence>
<dbReference type="EMBL" id="SRMA01027388">
    <property type="protein sequence ID" value="TRY54020.1"/>
    <property type="molecule type" value="Genomic_DNA"/>
</dbReference>
<keyword evidence="4" id="KW-1185">Reference proteome</keyword>
<accession>A0A553MLG3</accession>
<dbReference type="Proteomes" id="UP000316079">
    <property type="component" value="Unassembled WGS sequence"/>
</dbReference>
<feature type="region of interest" description="Disordered" evidence="1">
    <location>
        <begin position="153"/>
        <end position="216"/>
    </location>
</feature>
<organism evidence="3 4">
    <name type="scientific">Danionella cerebrum</name>
    <dbReference type="NCBI Taxonomy" id="2873325"/>
    <lineage>
        <taxon>Eukaryota</taxon>
        <taxon>Metazoa</taxon>
        <taxon>Chordata</taxon>
        <taxon>Craniata</taxon>
        <taxon>Vertebrata</taxon>
        <taxon>Euteleostomi</taxon>
        <taxon>Actinopterygii</taxon>
        <taxon>Neopterygii</taxon>
        <taxon>Teleostei</taxon>
        <taxon>Ostariophysi</taxon>
        <taxon>Cypriniformes</taxon>
        <taxon>Danionidae</taxon>
        <taxon>Danioninae</taxon>
        <taxon>Danionella</taxon>
    </lineage>
</organism>
<reference evidence="3 4" key="1">
    <citation type="journal article" date="2019" name="Sci. Data">
        <title>Hybrid genome assembly and annotation of Danionella translucida.</title>
        <authorList>
            <person name="Kadobianskyi M."/>
            <person name="Schulze L."/>
            <person name="Schuelke M."/>
            <person name="Judkewitz B."/>
        </authorList>
    </citation>
    <scope>NUCLEOTIDE SEQUENCE [LARGE SCALE GENOMIC DNA]</scope>
    <source>
        <strain evidence="3 4">Bolton</strain>
    </source>
</reference>
<dbReference type="GO" id="GO:0000492">
    <property type="term" value="P:box C/D snoRNP assembly"/>
    <property type="evidence" value="ECO:0007669"/>
    <property type="project" value="TreeGrafter"/>
</dbReference>
<dbReference type="PANTHER" id="PTHR13309:SF0">
    <property type="entry name" value="FMR1-INTERACTING PROTEIN NUFIP1"/>
    <property type="match status" value="1"/>
</dbReference>
<dbReference type="GO" id="GO:0003723">
    <property type="term" value="F:RNA binding"/>
    <property type="evidence" value="ECO:0007669"/>
    <property type="project" value="InterPro"/>
</dbReference>
<proteinExistence type="predicted"/>
<evidence type="ECO:0000313" key="3">
    <source>
        <dbReference type="EMBL" id="TRY54021.1"/>
    </source>
</evidence>